<dbReference type="GO" id="GO:0032259">
    <property type="term" value="P:methylation"/>
    <property type="evidence" value="ECO:0007669"/>
    <property type="project" value="UniProtKB-KW"/>
</dbReference>
<organism evidence="3 4">
    <name type="scientific">Sphingopyxis terrae subsp. terrae NBRC 15098</name>
    <dbReference type="NCBI Taxonomy" id="1219058"/>
    <lineage>
        <taxon>Bacteria</taxon>
        <taxon>Pseudomonadati</taxon>
        <taxon>Pseudomonadota</taxon>
        <taxon>Alphaproteobacteria</taxon>
        <taxon>Sphingomonadales</taxon>
        <taxon>Sphingomonadaceae</taxon>
        <taxon>Sphingopyxis</taxon>
    </lineage>
</organism>
<reference evidence="3 4" key="2">
    <citation type="journal article" date="2016" name="Genome Announc.">
        <title>Complete Genome Sequence of Sphingopyxis terrae Strain 203-1 (NBRC 111660), a Polyethylene Glycol Degrader.</title>
        <authorList>
            <person name="Ohtsubo Y."/>
            <person name="Nonoyama S."/>
            <person name="Nagata Y."/>
            <person name="Numata M."/>
            <person name="Tsuchikane K."/>
            <person name="Hosoyama A."/>
            <person name="Yamazoe A."/>
            <person name="Tsuda M."/>
            <person name="Fujita N."/>
            <person name="Kawai F."/>
        </authorList>
    </citation>
    <scope>NUCLEOTIDE SEQUENCE [LARGE SCALE GENOMIC DNA]</scope>
    <source>
        <strain evidence="3 4">203-1</strain>
    </source>
</reference>
<proteinExistence type="predicted"/>
<dbReference type="Proteomes" id="UP000076234">
    <property type="component" value="Chromosome"/>
</dbReference>
<evidence type="ECO:0000313" key="3">
    <source>
        <dbReference type="EMBL" id="AMU95373.1"/>
    </source>
</evidence>
<gene>
    <name evidence="3" type="ORF">AOA14_12225</name>
</gene>
<dbReference type="STRING" id="1219058.AOA14_12225"/>
<dbReference type="InterPro" id="IPR038375">
    <property type="entry name" value="NDUFAF7_sf"/>
</dbReference>
<dbReference type="InterPro" id="IPR029063">
    <property type="entry name" value="SAM-dependent_MTases_sf"/>
</dbReference>
<dbReference type="InterPro" id="IPR003788">
    <property type="entry name" value="NDUFAF7"/>
</dbReference>
<sequence length="356" mass="37599">MPDGPPTPDDLMREIAAARTVTVADYMAAANAHYYATRDPLGAAGDFTTAPEISQMFGEMVGIWIADLWTRAGGPAFHYVELGPGRGTLAADALRTAARFDCKPQGLHLVETSPALRAAQSARLPDAEHHDEIDSLPDDLPLIVIANEFFDALPVHQYVATKDGWRERIVVRGGNSITAAPDTVPADEAIPPALRDRTEGTIVETAPAAAAVIHRCSARLARQGGALLAIDYGYCGPATGDTLQAVKAHRFADPFADPGEVDLTAHVDFAALAHAARRPGTNVFGPVDQGAWLQAMGIDARLQTLVAASPARAGDLQRQRDRLVAGDQMGTLFQAMALTGAGWPQPAGFDSSGEIA</sequence>
<dbReference type="KEGG" id="ster:AOA14_12225"/>
<dbReference type="Gene3D" id="3.40.50.12710">
    <property type="match status" value="1"/>
</dbReference>
<dbReference type="Pfam" id="PF02636">
    <property type="entry name" value="Methyltransf_28"/>
    <property type="match status" value="1"/>
</dbReference>
<reference evidence="4" key="1">
    <citation type="submission" date="2015-11" db="EMBL/GenBank/DDBJ databases">
        <title>Complete genome sequence of a polyethylene glycol-degrading strain Sphingopyxis terrae strain 203-1 (NBRC 15098).</title>
        <authorList>
            <person name="Yoshiyuki O."/>
            <person name="Shouta N."/>
            <person name="Nagata Y."/>
            <person name="Numata M."/>
            <person name="Tsuchikane K."/>
            <person name="Hosoyama A."/>
            <person name="Yamazoe A."/>
            <person name="Tsuda M."/>
            <person name="Fujita N."/>
            <person name="Kawai F."/>
        </authorList>
    </citation>
    <scope>NUCLEOTIDE SEQUENCE [LARGE SCALE GENOMIC DNA]</scope>
    <source>
        <strain evidence="4">203-1</strain>
    </source>
</reference>
<dbReference type="AlphaFoldDB" id="A0A142W005"/>
<dbReference type="GO" id="GO:0035243">
    <property type="term" value="F:protein-arginine omega-N symmetric methyltransferase activity"/>
    <property type="evidence" value="ECO:0007669"/>
    <property type="project" value="TreeGrafter"/>
</dbReference>
<keyword evidence="2" id="KW-0808">Transferase</keyword>
<evidence type="ECO:0000256" key="2">
    <source>
        <dbReference type="ARBA" id="ARBA00022679"/>
    </source>
</evidence>
<dbReference type="PANTHER" id="PTHR12049">
    <property type="entry name" value="PROTEIN ARGININE METHYLTRANSFERASE NDUFAF7, MITOCHONDRIAL"/>
    <property type="match status" value="1"/>
</dbReference>
<accession>A0A142W005</accession>
<evidence type="ECO:0000256" key="1">
    <source>
        <dbReference type="ARBA" id="ARBA00022603"/>
    </source>
</evidence>
<evidence type="ECO:0000313" key="4">
    <source>
        <dbReference type="Proteomes" id="UP000076234"/>
    </source>
</evidence>
<name>A0A142W005_9SPHN</name>
<dbReference type="EMBL" id="CP013342">
    <property type="protein sequence ID" value="AMU95373.1"/>
    <property type="molecule type" value="Genomic_DNA"/>
</dbReference>
<keyword evidence="1" id="KW-0489">Methyltransferase</keyword>
<dbReference type="PANTHER" id="PTHR12049:SF7">
    <property type="entry name" value="PROTEIN ARGININE METHYLTRANSFERASE NDUFAF7, MITOCHONDRIAL"/>
    <property type="match status" value="1"/>
</dbReference>
<dbReference type="SUPFAM" id="SSF53335">
    <property type="entry name" value="S-adenosyl-L-methionine-dependent methyltransferases"/>
    <property type="match status" value="1"/>
</dbReference>
<protein>
    <submittedName>
        <fullName evidence="3">ATP synthase subunit beta</fullName>
    </submittedName>
</protein>